<dbReference type="SMART" id="SM00905">
    <property type="entry name" value="FolB"/>
    <property type="match status" value="1"/>
</dbReference>
<accession>A0ABP9FF13</accession>
<dbReference type="PANTHER" id="PTHR42844">
    <property type="entry name" value="DIHYDRONEOPTERIN ALDOLASE 1-RELATED"/>
    <property type="match status" value="1"/>
</dbReference>
<dbReference type="InterPro" id="IPR006157">
    <property type="entry name" value="FolB_dom"/>
</dbReference>
<evidence type="ECO:0000313" key="8">
    <source>
        <dbReference type="EMBL" id="GAA4899902.1"/>
    </source>
</evidence>
<reference evidence="9" key="1">
    <citation type="journal article" date="2019" name="Int. J. Syst. Evol. Microbiol.">
        <title>The Global Catalogue of Microorganisms (GCM) 10K type strain sequencing project: providing services to taxonomists for standard genome sequencing and annotation.</title>
        <authorList>
            <consortium name="The Broad Institute Genomics Platform"/>
            <consortium name="The Broad Institute Genome Sequencing Center for Infectious Disease"/>
            <person name="Wu L."/>
            <person name="Ma J."/>
        </authorList>
    </citation>
    <scope>NUCLEOTIDE SEQUENCE [LARGE SCALE GENOMIC DNA]</scope>
    <source>
        <strain evidence="9">JCM 18401</strain>
    </source>
</reference>
<dbReference type="SUPFAM" id="SSF55620">
    <property type="entry name" value="Tetrahydrobiopterin biosynthesis enzymes-like"/>
    <property type="match status" value="1"/>
</dbReference>
<protein>
    <recommendedName>
        <fullName evidence="6">7,8-dihydroneopterin aldolase</fullName>
        <ecNumber evidence="6">4.1.2.25</ecNumber>
    </recommendedName>
</protein>
<gene>
    <name evidence="8" type="primary">folB</name>
    <name evidence="8" type="ORF">GCM10023333_37040</name>
</gene>
<dbReference type="PANTHER" id="PTHR42844:SF1">
    <property type="entry name" value="DIHYDRONEOPTERIN ALDOLASE 1-RELATED"/>
    <property type="match status" value="1"/>
</dbReference>
<dbReference type="InterPro" id="IPR006156">
    <property type="entry name" value="Dihydroneopterin_aldolase"/>
</dbReference>
<evidence type="ECO:0000256" key="2">
    <source>
        <dbReference type="ARBA" id="ARBA00005013"/>
    </source>
</evidence>
<dbReference type="EC" id="4.1.2.25" evidence="6"/>
<proteinExistence type="inferred from homology"/>
<evidence type="ECO:0000256" key="4">
    <source>
        <dbReference type="ARBA" id="ARBA00022909"/>
    </source>
</evidence>
<name>A0ABP9FF13_9GAMM</name>
<evidence type="ECO:0000256" key="5">
    <source>
        <dbReference type="ARBA" id="ARBA00023239"/>
    </source>
</evidence>
<comment type="pathway">
    <text evidence="2 6">Cofactor biosynthesis; tetrahydrofolate biosynthesis; 2-amino-4-hydroxy-6-hydroxymethyl-7,8-dihydropteridine diphosphate from 7,8-dihydroneopterin triphosphate: step 3/4.</text>
</comment>
<dbReference type="Proteomes" id="UP001499988">
    <property type="component" value="Unassembled WGS sequence"/>
</dbReference>
<dbReference type="NCBIfam" id="TIGR00526">
    <property type="entry name" value="folB_dom"/>
    <property type="match status" value="1"/>
</dbReference>
<evidence type="ECO:0000256" key="3">
    <source>
        <dbReference type="ARBA" id="ARBA00005708"/>
    </source>
</evidence>
<keyword evidence="5 6" id="KW-0456">Lyase</keyword>
<keyword evidence="4 6" id="KW-0289">Folate biosynthesis</keyword>
<dbReference type="EMBL" id="BAABJZ010000102">
    <property type="protein sequence ID" value="GAA4899902.1"/>
    <property type="molecule type" value="Genomic_DNA"/>
</dbReference>
<evidence type="ECO:0000259" key="7">
    <source>
        <dbReference type="SMART" id="SM00905"/>
    </source>
</evidence>
<dbReference type="InterPro" id="IPR043133">
    <property type="entry name" value="GTP-CH-I_C/QueF"/>
</dbReference>
<comment type="catalytic activity">
    <reaction evidence="1 6">
        <text>7,8-dihydroneopterin = 6-hydroxymethyl-7,8-dihydropterin + glycolaldehyde</text>
        <dbReference type="Rhea" id="RHEA:10540"/>
        <dbReference type="ChEBI" id="CHEBI:17001"/>
        <dbReference type="ChEBI" id="CHEBI:17071"/>
        <dbReference type="ChEBI" id="CHEBI:44841"/>
        <dbReference type="EC" id="4.1.2.25"/>
    </reaction>
</comment>
<organism evidence="8 9">
    <name type="scientific">Ferrimonas pelagia</name>
    <dbReference type="NCBI Taxonomy" id="1177826"/>
    <lineage>
        <taxon>Bacteria</taxon>
        <taxon>Pseudomonadati</taxon>
        <taxon>Pseudomonadota</taxon>
        <taxon>Gammaproteobacteria</taxon>
        <taxon>Alteromonadales</taxon>
        <taxon>Ferrimonadaceae</taxon>
        <taxon>Ferrimonas</taxon>
    </lineage>
</organism>
<comment type="caution">
    <text evidence="8">The sequence shown here is derived from an EMBL/GenBank/DDBJ whole genome shotgun (WGS) entry which is preliminary data.</text>
</comment>
<keyword evidence="9" id="KW-1185">Reference proteome</keyword>
<comment type="similarity">
    <text evidence="3 6">Belongs to the DHNA family.</text>
</comment>
<dbReference type="Pfam" id="PF02152">
    <property type="entry name" value="FolB"/>
    <property type="match status" value="1"/>
</dbReference>
<dbReference type="Gene3D" id="3.30.1130.10">
    <property type="match status" value="1"/>
</dbReference>
<evidence type="ECO:0000256" key="6">
    <source>
        <dbReference type="RuleBase" id="RU362079"/>
    </source>
</evidence>
<dbReference type="NCBIfam" id="TIGR00525">
    <property type="entry name" value="folB"/>
    <property type="match status" value="1"/>
</dbReference>
<feature type="domain" description="Dihydroneopterin aldolase/epimerase" evidence="7">
    <location>
        <begin position="7"/>
        <end position="117"/>
    </location>
</feature>
<evidence type="ECO:0000256" key="1">
    <source>
        <dbReference type="ARBA" id="ARBA00001353"/>
    </source>
</evidence>
<comment type="function">
    <text evidence="6">Catalyzes the conversion of 7,8-dihydroneopterin to 6-hydroxymethyl-7,8-dihydropterin.</text>
</comment>
<evidence type="ECO:0000313" key="9">
    <source>
        <dbReference type="Proteomes" id="UP001499988"/>
    </source>
</evidence>
<sequence>MHMTDQVFIEGLECQAVIGVFEWEKQIRQRLLIDLVIQWDNRPAAAADDYAHALCYDTVSKAVTALVEQQPHELVETVAEKIAALILERFGAPGVQVRVAKPGAVANASTVGVRIERRAS</sequence>